<evidence type="ECO:0000256" key="1">
    <source>
        <dbReference type="SAM" id="Phobius"/>
    </source>
</evidence>
<dbReference type="AlphaFoldDB" id="C5TCP7"/>
<keyword evidence="1" id="KW-1133">Transmembrane helix</keyword>
<evidence type="ECO:0000313" key="3">
    <source>
        <dbReference type="Proteomes" id="UP000003856"/>
    </source>
</evidence>
<feature type="transmembrane region" description="Helical" evidence="1">
    <location>
        <begin position="46"/>
        <end position="63"/>
    </location>
</feature>
<reference evidence="2 3" key="1">
    <citation type="submission" date="2009-05" db="EMBL/GenBank/DDBJ databases">
        <title>The draft genome of Acidovorax delafieldii 2AN.</title>
        <authorList>
            <consortium name="US DOE Joint Genome Institute (JGI-PGF)"/>
            <person name="Lucas S."/>
            <person name="Copeland A."/>
            <person name="Lapidus A."/>
            <person name="Glavina del Rio T."/>
            <person name="Tice H."/>
            <person name="Bruce D."/>
            <person name="Goodwin L."/>
            <person name="Pitluck S."/>
            <person name="Larimer F."/>
            <person name="Land M.L."/>
            <person name="Hauser L."/>
            <person name="Shelobolina E.S."/>
            <person name="Picardal F."/>
            <person name="Roden E."/>
            <person name="Emerson D."/>
        </authorList>
    </citation>
    <scope>NUCLEOTIDE SEQUENCE [LARGE SCALE GENOMIC DNA]</scope>
    <source>
        <strain evidence="2 3">2AN</strain>
    </source>
</reference>
<dbReference type="EMBL" id="ACQT01000494">
    <property type="protein sequence ID" value="EER57752.1"/>
    <property type="molecule type" value="Genomic_DNA"/>
</dbReference>
<gene>
    <name evidence="2" type="ORF">AcdelDRAFT_4678</name>
</gene>
<dbReference type="RefSeq" id="WP_005801246.1">
    <property type="nucleotide sequence ID" value="NZ_ACQT01000494.1"/>
</dbReference>
<proteinExistence type="predicted"/>
<protein>
    <submittedName>
        <fullName evidence="2">Uncharacterized protein</fullName>
    </submittedName>
</protein>
<organism evidence="2 3">
    <name type="scientific">Acidovorax delafieldii 2AN</name>
    <dbReference type="NCBI Taxonomy" id="573060"/>
    <lineage>
        <taxon>Bacteria</taxon>
        <taxon>Pseudomonadati</taxon>
        <taxon>Pseudomonadota</taxon>
        <taxon>Betaproteobacteria</taxon>
        <taxon>Burkholderiales</taxon>
        <taxon>Comamonadaceae</taxon>
        <taxon>Acidovorax</taxon>
    </lineage>
</organism>
<sequence length="84" mass="9098">YYAGEARFHLPGSGMPLLLILGIFFTKYIVGVELALQPALARDTAFTLQVAALYGLFNGVFLARATRLWRLTRSGAPTPVLATA</sequence>
<keyword evidence="1" id="KW-0472">Membrane</keyword>
<dbReference type="InterPro" id="IPR046730">
    <property type="entry name" value="DUF6622"/>
</dbReference>
<dbReference type="Proteomes" id="UP000003856">
    <property type="component" value="Unassembled WGS sequence"/>
</dbReference>
<dbReference type="PATRIC" id="fig|573060.9.peg.229"/>
<dbReference type="Pfam" id="PF20327">
    <property type="entry name" value="DUF6622"/>
    <property type="match status" value="1"/>
</dbReference>
<accession>C5TCP7</accession>
<name>C5TCP7_ACIDE</name>
<feature type="non-terminal residue" evidence="2">
    <location>
        <position position="1"/>
    </location>
</feature>
<feature type="transmembrane region" description="Helical" evidence="1">
    <location>
        <begin position="17"/>
        <end position="40"/>
    </location>
</feature>
<keyword evidence="1" id="KW-0812">Transmembrane</keyword>
<comment type="caution">
    <text evidence="2">The sequence shown here is derived from an EMBL/GenBank/DDBJ whole genome shotgun (WGS) entry which is preliminary data.</text>
</comment>
<keyword evidence="3" id="KW-1185">Reference proteome</keyword>
<evidence type="ECO:0000313" key="2">
    <source>
        <dbReference type="EMBL" id="EER57752.1"/>
    </source>
</evidence>